<reference evidence="2 3" key="1">
    <citation type="submission" date="2012-07" db="EMBL/GenBank/DDBJ databases">
        <title>The Genome Sequence of Lactobacillus crispatus FB077-07.</title>
        <authorList>
            <consortium name="The Broad Institute Genome Sequencing Platform"/>
            <person name="Earl A."/>
            <person name="Ward D."/>
            <person name="Feldgarden M."/>
            <person name="Gevers D."/>
            <person name="Saerens B."/>
            <person name="Vaneechoutte M."/>
            <person name="Walker B."/>
            <person name="Young S.K."/>
            <person name="Zeng Q."/>
            <person name="Gargeya S."/>
            <person name="Fitzgerald M."/>
            <person name="Haas B."/>
            <person name="Abouelleil A."/>
            <person name="Alvarado L."/>
            <person name="Arachchi H.M."/>
            <person name="Berlin A.M."/>
            <person name="Chapman S.B."/>
            <person name="Goldberg J."/>
            <person name="Griggs A."/>
            <person name="Gujja S."/>
            <person name="Hansen M."/>
            <person name="Howarth C."/>
            <person name="Imamovic A."/>
            <person name="Larimer J."/>
            <person name="McCowen C."/>
            <person name="Montmayeur A."/>
            <person name="Murphy C."/>
            <person name="Neiman D."/>
            <person name="Pearson M."/>
            <person name="Priest M."/>
            <person name="Roberts A."/>
            <person name="Saif S."/>
            <person name="Shea T."/>
            <person name="Sisk P."/>
            <person name="Sykes S."/>
            <person name="Wortman J."/>
            <person name="Nusbaum C."/>
            <person name="Birren B."/>
        </authorList>
    </citation>
    <scope>NUCLEOTIDE SEQUENCE [LARGE SCALE GENOMIC DNA]</scope>
    <source>
        <strain evidence="2 3">FB077-07</strain>
    </source>
</reference>
<dbReference type="AlphaFoldDB" id="K1MD84"/>
<feature type="transmembrane region" description="Helical" evidence="1">
    <location>
        <begin position="82"/>
        <end position="100"/>
    </location>
</feature>
<dbReference type="PATRIC" id="fig|883092.3.peg.2392"/>
<keyword evidence="1" id="KW-0812">Transmembrane</keyword>
<feature type="transmembrane region" description="Helical" evidence="1">
    <location>
        <begin position="6"/>
        <end position="28"/>
    </location>
</feature>
<evidence type="ECO:0000313" key="2">
    <source>
        <dbReference type="EMBL" id="EKB62187.1"/>
    </source>
</evidence>
<proteinExistence type="predicted"/>
<dbReference type="Proteomes" id="UP000004722">
    <property type="component" value="Unassembled WGS sequence"/>
</dbReference>
<dbReference type="EMBL" id="AGZG01000115">
    <property type="protein sequence ID" value="EKB62187.1"/>
    <property type="molecule type" value="Genomic_DNA"/>
</dbReference>
<dbReference type="HOGENOM" id="CLU_2206645_0_0_9"/>
<evidence type="ECO:0000256" key="1">
    <source>
        <dbReference type="SAM" id="Phobius"/>
    </source>
</evidence>
<organism evidence="2 3">
    <name type="scientific">Lactobacillus crispatus FB077-07</name>
    <dbReference type="NCBI Taxonomy" id="883092"/>
    <lineage>
        <taxon>Bacteria</taxon>
        <taxon>Bacillati</taxon>
        <taxon>Bacillota</taxon>
        <taxon>Bacilli</taxon>
        <taxon>Lactobacillales</taxon>
        <taxon>Lactobacillaceae</taxon>
        <taxon>Lactobacillus</taxon>
    </lineage>
</organism>
<sequence>MDIWLSLTLTYLFFILFCFLISWQFSYLMHPPLELQKYAGQSKWDKFKHLYYKDTLKLLGIGLPVVTILIVWMNIITINFSWRIALTTLGSIMLGTVIIINQKTKNK</sequence>
<accession>K1MD84</accession>
<gene>
    <name evidence="2" type="ORF">HMPREF9249_02410</name>
</gene>
<evidence type="ECO:0008006" key="4">
    <source>
        <dbReference type="Google" id="ProtNLM"/>
    </source>
</evidence>
<protein>
    <recommendedName>
        <fullName evidence="4">DUF3784 domain-containing protein</fullName>
    </recommendedName>
</protein>
<dbReference type="RefSeq" id="WP_005729896.1">
    <property type="nucleotide sequence ID" value="NZ_JH932275.1"/>
</dbReference>
<keyword evidence="1" id="KW-0472">Membrane</keyword>
<comment type="caution">
    <text evidence="2">The sequence shown here is derived from an EMBL/GenBank/DDBJ whole genome shotgun (WGS) entry which is preliminary data.</text>
</comment>
<keyword evidence="1" id="KW-1133">Transmembrane helix</keyword>
<feature type="transmembrane region" description="Helical" evidence="1">
    <location>
        <begin position="56"/>
        <end position="76"/>
    </location>
</feature>
<evidence type="ECO:0000313" key="3">
    <source>
        <dbReference type="Proteomes" id="UP000004722"/>
    </source>
</evidence>
<name>K1MD84_9LACO</name>